<keyword evidence="3" id="KW-0804">Transcription</keyword>
<dbReference type="SMART" id="SM00418">
    <property type="entry name" value="HTH_ARSR"/>
    <property type="match status" value="1"/>
</dbReference>
<evidence type="ECO:0000256" key="2">
    <source>
        <dbReference type="ARBA" id="ARBA00023125"/>
    </source>
</evidence>
<dbReference type="InterPro" id="IPR036388">
    <property type="entry name" value="WH-like_DNA-bd_sf"/>
</dbReference>
<dbReference type="GO" id="GO:0003700">
    <property type="term" value="F:DNA-binding transcription factor activity"/>
    <property type="evidence" value="ECO:0007669"/>
    <property type="project" value="InterPro"/>
</dbReference>
<dbReference type="InterPro" id="IPR036390">
    <property type="entry name" value="WH_DNA-bd_sf"/>
</dbReference>
<gene>
    <name evidence="5" type="ORF">LCGC14_1964470</name>
</gene>
<keyword evidence="1" id="KW-0805">Transcription regulation</keyword>
<sequence length="116" mass="12944">ACNCTPEGCREIKKKATNMFEILNDKVVLKKRAAFFRALGNEVRLNLLGLLAVREMCICEIVEAAEGANSTVAHHLRLLTECGLVNSRKEGKFTIFQLNHDLIKKHNVLEESGTCC</sequence>
<dbReference type="InterPro" id="IPR001845">
    <property type="entry name" value="HTH_ArsR_DNA-bd_dom"/>
</dbReference>
<evidence type="ECO:0000259" key="4">
    <source>
        <dbReference type="PROSITE" id="PS50987"/>
    </source>
</evidence>
<dbReference type="CDD" id="cd00090">
    <property type="entry name" value="HTH_ARSR"/>
    <property type="match status" value="1"/>
</dbReference>
<dbReference type="InterPro" id="IPR051011">
    <property type="entry name" value="Metal_resp_trans_reg"/>
</dbReference>
<proteinExistence type="predicted"/>
<comment type="caution">
    <text evidence="5">The sequence shown here is derived from an EMBL/GenBank/DDBJ whole genome shotgun (WGS) entry which is preliminary data.</text>
</comment>
<dbReference type="PRINTS" id="PR00778">
    <property type="entry name" value="HTHARSR"/>
</dbReference>
<reference evidence="5" key="1">
    <citation type="journal article" date="2015" name="Nature">
        <title>Complex archaea that bridge the gap between prokaryotes and eukaryotes.</title>
        <authorList>
            <person name="Spang A."/>
            <person name="Saw J.H."/>
            <person name="Jorgensen S.L."/>
            <person name="Zaremba-Niedzwiedzka K."/>
            <person name="Martijn J."/>
            <person name="Lind A.E."/>
            <person name="van Eijk R."/>
            <person name="Schleper C."/>
            <person name="Guy L."/>
            <person name="Ettema T.J."/>
        </authorList>
    </citation>
    <scope>NUCLEOTIDE SEQUENCE</scope>
</reference>
<dbReference type="Pfam" id="PF01022">
    <property type="entry name" value="HTH_5"/>
    <property type="match status" value="1"/>
</dbReference>
<name>A0A0F9HS04_9ZZZZ</name>
<protein>
    <recommendedName>
        <fullName evidence="4">HTH arsR-type domain-containing protein</fullName>
    </recommendedName>
</protein>
<dbReference type="InterPro" id="IPR011991">
    <property type="entry name" value="ArsR-like_HTH"/>
</dbReference>
<dbReference type="PANTHER" id="PTHR43132:SF2">
    <property type="entry name" value="ARSENICAL RESISTANCE OPERON REPRESSOR ARSR-RELATED"/>
    <property type="match status" value="1"/>
</dbReference>
<feature type="domain" description="HTH arsR-type" evidence="4">
    <location>
        <begin position="24"/>
        <end position="116"/>
    </location>
</feature>
<feature type="non-terminal residue" evidence="5">
    <location>
        <position position="1"/>
    </location>
</feature>
<accession>A0A0F9HS04</accession>
<dbReference type="AlphaFoldDB" id="A0A0F9HS04"/>
<evidence type="ECO:0000256" key="3">
    <source>
        <dbReference type="ARBA" id="ARBA00023163"/>
    </source>
</evidence>
<evidence type="ECO:0000313" key="5">
    <source>
        <dbReference type="EMBL" id="KKL84460.1"/>
    </source>
</evidence>
<dbReference type="PANTHER" id="PTHR43132">
    <property type="entry name" value="ARSENICAL RESISTANCE OPERON REPRESSOR ARSR-RELATED"/>
    <property type="match status" value="1"/>
</dbReference>
<dbReference type="NCBIfam" id="NF033788">
    <property type="entry name" value="HTH_metalloreg"/>
    <property type="match status" value="1"/>
</dbReference>
<dbReference type="GO" id="GO:0003677">
    <property type="term" value="F:DNA binding"/>
    <property type="evidence" value="ECO:0007669"/>
    <property type="project" value="UniProtKB-KW"/>
</dbReference>
<dbReference type="SUPFAM" id="SSF46785">
    <property type="entry name" value="Winged helix' DNA-binding domain"/>
    <property type="match status" value="1"/>
</dbReference>
<keyword evidence="2" id="KW-0238">DNA-binding</keyword>
<dbReference type="PROSITE" id="PS50987">
    <property type="entry name" value="HTH_ARSR_2"/>
    <property type="match status" value="1"/>
</dbReference>
<dbReference type="EMBL" id="LAZR01021690">
    <property type="protein sequence ID" value="KKL84460.1"/>
    <property type="molecule type" value="Genomic_DNA"/>
</dbReference>
<dbReference type="Gene3D" id="1.10.10.10">
    <property type="entry name" value="Winged helix-like DNA-binding domain superfamily/Winged helix DNA-binding domain"/>
    <property type="match status" value="1"/>
</dbReference>
<evidence type="ECO:0000256" key="1">
    <source>
        <dbReference type="ARBA" id="ARBA00023015"/>
    </source>
</evidence>
<organism evidence="5">
    <name type="scientific">marine sediment metagenome</name>
    <dbReference type="NCBI Taxonomy" id="412755"/>
    <lineage>
        <taxon>unclassified sequences</taxon>
        <taxon>metagenomes</taxon>
        <taxon>ecological metagenomes</taxon>
    </lineage>
</organism>